<organism evidence="1 2">
    <name type="scientific">Ambrosiozyma monospora</name>
    <name type="common">Yeast</name>
    <name type="synonym">Endomycopsis monosporus</name>
    <dbReference type="NCBI Taxonomy" id="43982"/>
    <lineage>
        <taxon>Eukaryota</taxon>
        <taxon>Fungi</taxon>
        <taxon>Dikarya</taxon>
        <taxon>Ascomycota</taxon>
        <taxon>Saccharomycotina</taxon>
        <taxon>Pichiomycetes</taxon>
        <taxon>Pichiales</taxon>
        <taxon>Pichiaceae</taxon>
        <taxon>Ambrosiozyma</taxon>
    </lineage>
</organism>
<gene>
    <name evidence="1" type="ORF">Amon02_000000600</name>
</gene>
<keyword evidence="2" id="KW-1185">Reference proteome</keyword>
<dbReference type="Proteomes" id="UP001165064">
    <property type="component" value="Unassembled WGS sequence"/>
</dbReference>
<reference evidence="1" key="1">
    <citation type="submission" date="2023-04" db="EMBL/GenBank/DDBJ databases">
        <title>Ambrosiozyma monospora NBRC 10751.</title>
        <authorList>
            <person name="Ichikawa N."/>
            <person name="Sato H."/>
            <person name="Tonouchi N."/>
        </authorList>
    </citation>
    <scope>NUCLEOTIDE SEQUENCE</scope>
    <source>
        <strain evidence="1">NBRC 10751</strain>
    </source>
</reference>
<evidence type="ECO:0000313" key="2">
    <source>
        <dbReference type="Proteomes" id="UP001165064"/>
    </source>
</evidence>
<evidence type="ECO:0000313" key="1">
    <source>
        <dbReference type="EMBL" id="GME70070.1"/>
    </source>
</evidence>
<dbReference type="EMBL" id="BSXS01000001">
    <property type="protein sequence ID" value="GME70070.1"/>
    <property type="molecule type" value="Genomic_DNA"/>
</dbReference>
<proteinExistence type="predicted"/>
<comment type="caution">
    <text evidence="1">The sequence shown here is derived from an EMBL/GenBank/DDBJ whole genome shotgun (WGS) entry which is preliminary data.</text>
</comment>
<protein>
    <submittedName>
        <fullName evidence="1">Unnamed protein product</fullName>
    </submittedName>
</protein>
<name>A0ACB5SQX6_AMBMO</name>
<sequence length="87" mass="10465">MFCRLTRISENVFELNKFEYRKEKSRWQRPYGIENEIELQANVLHVSSSTLEEMHEMNAYKYKKLRKPKKKSGKKDDYAAPILSIDH</sequence>
<accession>A0ACB5SQX6</accession>